<keyword evidence="3" id="KW-0677">Repeat</keyword>
<feature type="domain" description="J" evidence="7">
    <location>
        <begin position="372"/>
        <end position="438"/>
    </location>
</feature>
<dbReference type="Pfam" id="PF00226">
    <property type="entry name" value="DnaJ"/>
    <property type="match status" value="1"/>
</dbReference>
<dbReference type="Proteomes" id="UP000685013">
    <property type="component" value="Chromosome 7"/>
</dbReference>
<sequence length="583" mass="64366">MLRFSIPLSAMDASAWRGLAFAAFLLNFVLVCQLLLLQPLVSASDGKLGDSAELFEKVSRNVKVKRYSEALDDLNAAIEADPKLSEAYFHRGSILRQLCRYDESKKNYKKYLELKPGNSAGETELSQLLQAQSALETALKLFDTGDHTKSLEFLDKVVLVFSPACSEAKILKIKLLLATKDYSAAISETVYILKEDESNLDALLLRGRAYYYLADHDVALRHFQKGLRLDPEHGELKKAYFGLKNLLKKSKSAEDNVSKGKLRLAVEEYKAAIALDPNHLAHNAHLHLGLCKVLVKLSRGKDALTSCNEALNIDGNLIEALVQRGEAKLLTEDWEGAVEDLKTAAQSSPQDMNIRQSLMRAEKALKMSKRKDWYKVLGVSKTASVAEIKRAYKKLALQWHPDKNVENREEAEAMFRDVAAAYEVLGNDEKRSRFDRGEDIEDMGMGGGGGFNPFGGGGQQFTFTFDGGFGGGAGGGYPAFEKSVKIRSLFWSSFFWNIQRKLTSVAVSGLSTKWVADGLKLGHGNESREGMELKQLNFLLIGEGIESGGLRFEKALSGGAKTFEALVEVVELIVDLITLLGAF</sequence>
<keyword evidence="9" id="KW-1185">Reference proteome</keyword>
<dbReference type="AlphaFoldDB" id="A0AAV6NB36"/>
<evidence type="ECO:0000259" key="7">
    <source>
        <dbReference type="PROSITE" id="PS50076"/>
    </source>
</evidence>
<gene>
    <name evidence="8" type="primary">P58IPK</name>
    <name evidence="8" type="ORF">SDJN03_11814</name>
</gene>
<keyword evidence="5" id="KW-0256">Endoplasmic reticulum</keyword>
<dbReference type="FunFam" id="1.25.40.10:FF:000258">
    <property type="entry name" value="DnaJ domain containing protein"/>
    <property type="match status" value="1"/>
</dbReference>
<dbReference type="PROSITE" id="PS00636">
    <property type="entry name" value="DNAJ_1"/>
    <property type="match status" value="1"/>
</dbReference>
<evidence type="ECO:0000313" key="9">
    <source>
        <dbReference type="Proteomes" id="UP000685013"/>
    </source>
</evidence>
<dbReference type="InterPro" id="IPR001623">
    <property type="entry name" value="DnaJ_domain"/>
</dbReference>
<comment type="caution">
    <text evidence="8">The sequence shown here is derived from an EMBL/GenBank/DDBJ whole genome shotgun (WGS) entry which is preliminary data.</text>
</comment>
<evidence type="ECO:0000256" key="4">
    <source>
        <dbReference type="ARBA" id="ARBA00022803"/>
    </source>
</evidence>
<keyword evidence="4 6" id="KW-0802">TPR repeat</keyword>
<dbReference type="PROSITE" id="PS50076">
    <property type="entry name" value="DNAJ_2"/>
    <property type="match status" value="1"/>
</dbReference>
<dbReference type="PANTHER" id="PTHR45188:SF2">
    <property type="entry name" value="DNAJ HOMOLOG SUBFAMILY C MEMBER 7"/>
    <property type="match status" value="1"/>
</dbReference>
<dbReference type="InterPro" id="IPR019734">
    <property type="entry name" value="TPR_rpt"/>
</dbReference>
<name>A0AAV6NB36_9ROSI</name>
<dbReference type="GO" id="GO:0005788">
    <property type="term" value="C:endoplasmic reticulum lumen"/>
    <property type="evidence" value="ECO:0007669"/>
    <property type="project" value="UniProtKB-SubCell"/>
</dbReference>
<evidence type="ECO:0000313" key="8">
    <source>
        <dbReference type="EMBL" id="KAG6595261.1"/>
    </source>
</evidence>
<comment type="subcellular location">
    <subcellularLocation>
        <location evidence="1">Endoplasmic reticulum lumen</location>
    </subcellularLocation>
</comment>
<dbReference type="Pfam" id="PF07719">
    <property type="entry name" value="TPR_2"/>
    <property type="match status" value="2"/>
</dbReference>
<feature type="repeat" description="TPR" evidence="6">
    <location>
        <begin position="85"/>
        <end position="118"/>
    </location>
</feature>
<dbReference type="InterPro" id="IPR018253">
    <property type="entry name" value="DnaJ_domain_CS"/>
</dbReference>
<protein>
    <submittedName>
        <fullName evidence="8">DnaJ protein P58IPK-like protein</fullName>
    </submittedName>
</protein>
<keyword evidence="2" id="KW-0732">Signal</keyword>
<evidence type="ECO:0000256" key="2">
    <source>
        <dbReference type="ARBA" id="ARBA00022729"/>
    </source>
</evidence>
<dbReference type="PANTHER" id="PTHR45188">
    <property type="entry name" value="DNAJ PROTEIN P58IPK HOMOLOG"/>
    <property type="match status" value="1"/>
</dbReference>
<evidence type="ECO:0000256" key="5">
    <source>
        <dbReference type="ARBA" id="ARBA00022824"/>
    </source>
</evidence>
<evidence type="ECO:0000256" key="3">
    <source>
        <dbReference type="ARBA" id="ARBA00022737"/>
    </source>
</evidence>
<feature type="non-terminal residue" evidence="8">
    <location>
        <position position="1"/>
    </location>
</feature>
<dbReference type="CDD" id="cd06257">
    <property type="entry name" value="DnaJ"/>
    <property type="match status" value="1"/>
</dbReference>
<reference evidence="8 9" key="1">
    <citation type="journal article" date="2021" name="Hortic Res">
        <title>The domestication of Cucurbita argyrosperma as revealed by the genome of its wild relative.</title>
        <authorList>
            <person name="Barrera-Redondo J."/>
            <person name="Sanchez-de la Vega G."/>
            <person name="Aguirre-Liguori J.A."/>
            <person name="Castellanos-Morales G."/>
            <person name="Gutierrez-Guerrero Y.T."/>
            <person name="Aguirre-Dugua X."/>
            <person name="Aguirre-Planter E."/>
            <person name="Tenaillon M.I."/>
            <person name="Lira-Saade R."/>
            <person name="Eguiarte L.E."/>
        </authorList>
    </citation>
    <scope>NUCLEOTIDE SEQUENCE [LARGE SCALE GENOMIC DNA]</scope>
    <source>
        <strain evidence="8">JBR-2021</strain>
    </source>
</reference>
<evidence type="ECO:0000256" key="1">
    <source>
        <dbReference type="ARBA" id="ARBA00004319"/>
    </source>
</evidence>
<feature type="repeat" description="TPR" evidence="6">
    <location>
        <begin position="200"/>
        <end position="233"/>
    </location>
</feature>
<proteinExistence type="predicted"/>
<organism evidence="8 9">
    <name type="scientific">Cucurbita argyrosperma subsp. sororia</name>
    <dbReference type="NCBI Taxonomy" id="37648"/>
    <lineage>
        <taxon>Eukaryota</taxon>
        <taxon>Viridiplantae</taxon>
        <taxon>Streptophyta</taxon>
        <taxon>Embryophyta</taxon>
        <taxon>Tracheophyta</taxon>
        <taxon>Spermatophyta</taxon>
        <taxon>Magnoliopsida</taxon>
        <taxon>eudicotyledons</taxon>
        <taxon>Gunneridae</taxon>
        <taxon>Pentapetalae</taxon>
        <taxon>rosids</taxon>
        <taxon>fabids</taxon>
        <taxon>Cucurbitales</taxon>
        <taxon>Cucurbitaceae</taxon>
        <taxon>Cucurbiteae</taxon>
        <taxon>Cucurbita</taxon>
    </lineage>
</organism>
<evidence type="ECO:0000256" key="6">
    <source>
        <dbReference type="PROSITE-ProRule" id="PRU00339"/>
    </source>
</evidence>
<dbReference type="EMBL" id="JAGKQH010000007">
    <property type="protein sequence ID" value="KAG6595261.1"/>
    <property type="molecule type" value="Genomic_DNA"/>
</dbReference>
<dbReference type="SMART" id="SM00271">
    <property type="entry name" value="DnaJ"/>
    <property type="match status" value="1"/>
</dbReference>
<dbReference type="SMART" id="SM00028">
    <property type="entry name" value="TPR"/>
    <property type="match status" value="6"/>
</dbReference>
<dbReference type="FunFam" id="1.10.287.110:FF:000055">
    <property type="entry name" value="DnaJ subfamily C member 7"/>
    <property type="match status" value="1"/>
</dbReference>
<accession>A0AAV6NB36</accession>
<dbReference type="InterPro" id="IPR013105">
    <property type="entry name" value="TPR_2"/>
</dbReference>
<dbReference type="PROSITE" id="PS50005">
    <property type="entry name" value="TPR"/>
    <property type="match status" value="2"/>
</dbReference>